<dbReference type="PANTHER" id="PTHR36296:SF1">
    <property type="entry name" value="CHROMOSOME 2 OPEN READING FRAME 80"/>
    <property type="match status" value="1"/>
</dbReference>
<dbReference type="EMBL" id="JAFIRN010000003">
    <property type="protein sequence ID" value="KAG5851655.1"/>
    <property type="molecule type" value="Genomic_DNA"/>
</dbReference>
<evidence type="ECO:0000313" key="2">
    <source>
        <dbReference type="Proteomes" id="UP001044222"/>
    </source>
</evidence>
<accession>A0A9D3S1W8</accession>
<comment type="caution">
    <text evidence="1">The sequence shown here is derived from an EMBL/GenBank/DDBJ whole genome shotgun (WGS) entry which is preliminary data.</text>
</comment>
<dbReference type="PANTHER" id="PTHR36296">
    <property type="entry name" value="GAMMA-CRYSTALLIN A"/>
    <property type="match status" value="1"/>
</dbReference>
<organism evidence="1 2">
    <name type="scientific">Anguilla anguilla</name>
    <name type="common">European freshwater eel</name>
    <name type="synonym">Muraena anguilla</name>
    <dbReference type="NCBI Taxonomy" id="7936"/>
    <lineage>
        <taxon>Eukaryota</taxon>
        <taxon>Metazoa</taxon>
        <taxon>Chordata</taxon>
        <taxon>Craniata</taxon>
        <taxon>Vertebrata</taxon>
        <taxon>Euteleostomi</taxon>
        <taxon>Actinopterygii</taxon>
        <taxon>Neopterygii</taxon>
        <taxon>Teleostei</taxon>
        <taxon>Anguilliformes</taxon>
        <taxon>Anguillidae</taxon>
        <taxon>Anguilla</taxon>
    </lineage>
</organism>
<dbReference type="Proteomes" id="UP001044222">
    <property type="component" value="Unassembled WGS sequence"/>
</dbReference>
<dbReference type="InterPro" id="IPR038776">
    <property type="entry name" value="C2orf80"/>
</dbReference>
<name>A0A9D3S1W8_ANGAN</name>
<evidence type="ECO:0000313" key="1">
    <source>
        <dbReference type="EMBL" id="KAG5851655.1"/>
    </source>
</evidence>
<reference evidence="1" key="1">
    <citation type="submission" date="2021-01" db="EMBL/GenBank/DDBJ databases">
        <title>A chromosome-scale assembly of European eel, Anguilla anguilla.</title>
        <authorList>
            <person name="Henkel C."/>
            <person name="Jong-Raadsen S.A."/>
            <person name="Dufour S."/>
            <person name="Weltzien F.-A."/>
            <person name="Palstra A.P."/>
            <person name="Pelster B."/>
            <person name="Spaink H.P."/>
            <person name="Van Den Thillart G.E."/>
            <person name="Jansen H."/>
            <person name="Zahm M."/>
            <person name="Klopp C."/>
            <person name="Cedric C."/>
            <person name="Louis A."/>
            <person name="Berthelot C."/>
            <person name="Parey E."/>
            <person name="Roest Crollius H."/>
            <person name="Montfort J."/>
            <person name="Robinson-Rechavi M."/>
            <person name="Bucao C."/>
            <person name="Bouchez O."/>
            <person name="Gislard M."/>
            <person name="Lluch J."/>
            <person name="Milhes M."/>
            <person name="Lampietro C."/>
            <person name="Lopez Roques C."/>
            <person name="Donnadieu C."/>
            <person name="Braasch I."/>
            <person name="Desvignes T."/>
            <person name="Postlethwait J."/>
            <person name="Bobe J."/>
            <person name="Guiguen Y."/>
            <person name="Dirks R."/>
        </authorList>
    </citation>
    <scope>NUCLEOTIDE SEQUENCE</scope>
    <source>
        <strain evidence="1">Tag_6206</strain>
        <tissue evidence="1">Liver</tissue>
    </source>
</reference>
<keyword evidence="2" id="KW-1185">Reference proteome</keyword>
<gene>
    <name evidence="1" type="ORF">ANANG_G00053930</name>
</gene>
<sequence length="156" mass="17625">MERRRLKRDLQALLADYIGQRLREKSFDAQGKASTMLDDLAHYDLAITVALWWLDRGEGHDAVESDLIAVTSPGDGQYPNHLEREAMILSTFAGMVLNSLPVEEVLSLYSCKPSASHAQQRTKSSIVHPFTLSYHPFAMLNAYKAVAHSKRHCKHY</sequence>
<dbReference type="AlphaFoldDB" id="A0A9D3S1W8"/>
<protein>
    <submittedName>
        <fullName evidence="1">Uncharacterized protein</fullName>
    </submittedName>
</protein>
<dbReference type="Pfam" id="PF17718">
    <property type="entry name" value="DUF5563"/>
    <property type="match status" value="1"/>
</dbReference>
<proteinExistence type="predicted"/>